<gene>
    <name evidence="3" type="ORF">MCOR33_006066</name>
</gene>
<sequence>MWLINTQTLALEYFSSHNKVPYAILSHTWEEEEVTFREFHKLDTARSRKGFAKIAKTCSIAKDQGLGYAWVDTCCINKENEVELSEAIKSMFKWYRKATVCLVFLSDLIQEHESGWASCRWFTRGWTLQELIAPPNVDFYDAMWNFRGTKKGFLGLLSSITGIDDDVLSGEKRLAELPAARKMSWAARRRTGRDEDIAYCLMGLFDLNIPLIYGEGQKAFIRLQEQILHETRDLSLLAWTAQDQPPPYEDYEDGDDTSQQFRGIFASSPVEFSECGNIISPIYPFWVPRSEEFTITTKALHSKWPLSYGDLLLEKSEISSVTEASPWMERTPKNFVLRLNCLESSLGDKVSSGLTIVILLRQTSKGHVRTGFRKTYYIYNMAMREKQPDVYFTAPTHVSPWLSSKICSQYTGSLWIPDPTSIAGPRLQEAFVPPLIYDRANRVFRRGDGPGIFRIYLDFRIDVNSSLQQAENGNRVNFLNFLLVASHPGDAKTGGDDDDLESAFSCAIIPETSNSYHKTLRLLREQNQPAIDRLVETELSCFSRPLPNRIELESRDAAQAGELLLDIVRVPMEEFKLVDRPAKDDYLYSIKLEWKPASREGLGLLSR</sequence>
<protein>
    <recommendedName>
        <fullName evidence="5">Heterokaryon incompatibility domain-containing protein</fullName>
    </recommendedName>
</protein>
<proteinExistence type="predicted"/>
<reference evidence="3" key="1">
    <citation type="submission" date="2021-01" db="EMBL/GenBank/DDBJ databases">
        <title>Deciphering the adaptive evolutionary patterns associated with biogeogrpahic diversity in the finger millet blast pathogen Magnaporthe oryzae in Eastern Africa.</title>
        <authorList>
            <person name="Onyema G."/>
            <person name="Shittu T.A."/>
            <person name="Dodsworth S."/>
            <person name="Devilliers S."/>
            <person name="Muthumeenakshi S."/>
            <person name="Sreenivasaprasad S."/>
        </authorList>
    </citation>
    <scope>NUCLEOTIDE SEQUENCE</scope>
    <source>
        <strain evidence="3">D15/s37</strain>
    </source>
</reference>
<dbReference type="Proteomes" id="UP001059893">
    <property type="component" value="Unassembled WGS sequence"/>
</dbReference>
<name>A0ABQ8NIL5_PYRGI</name>
<evidence type="ECO:0000259" key="1">
    <source>
        <dbReference type="Pfam" id="PF06985"/>
    </source>
</evidence>
<dbReference type="Pfam" id="PF26640">
    <property type="entry name" value="DUF8212"/>
    <property type="match status" value="1"/>
</dbReference>
<dbReference type="PANTHER" id="PTHR10622:SF12">
    <property type="entry name" value="HET DOMAIN-CONTAINING PROTEIN"/>
    <property type="match status" value="1"/>
</dbReference>
<dbReference type="EMBL" id="JABSND010000107">
    <property type="protein sequence ID" value="KAI6297629.1"/>
    <property type="molecule type" value="Genomic_DNA"/>
</dbReference>
<dbReference type="PANTHER" id="PTHR10622">
    <property type="entry name" value="HET DOMAIN-CONTAINING PROTEIN"/>
    <property type="match status" value="1"/>
</dbReference>
<comment type="caution">
    <text evidence="3">The sequence shown here is derived from an EMBL/GenBank/DDBJ whole genome shotgun (WGS) entry which is preliminary data.</text>
</comment>
<organism evidence="3 4">
    <name type="scientific">Pyricularia grisea</name>
    <name type="common">Crabgrass-specific blast fungus</name>
    <name type="synonym">Magnaporthe grisea</name>
    <dbReference type="NCBI Taxonomy" id="148305"/>
    <lineage>
        <taxon>Eukaryota</taxon>
        <taxon>Fungi</taxon>
        <taxon>Dikarya</taxon>
        <taxon>Ascomycota</taxon>
        <taxon>Pezizomycotina</taxon>
        <taxon>Sordariomycetes</taxon>
        <taxon>Sordariomycetidae</taxon>
        <taxon>Magnaporthales</taxon>
        <taxon>Pyriculariaceae</taxon>
        <taxon>Pyricularia</taxon>
    </lineage>
</organism>
<keyword evidence="4" id="KW-1185">Reference proteome</keyword>
<dbReference type="Pfam" id="PF06985">
    <property type="entry name" value="HET"/>
    <property type="match status" value="1"/>
</dbReference>
<dbReference type="InterPro" id="IPR058525">
    <property type="entry name" value="DUF8212"/>
</dbReference>
<dbReference type="InterPro" id="IPR010730">
    <property type="entry name" value="HET"/>
</dbReference>
<evidence type="ECO:0000259" key="2">
    <source>
        <dbReference type="Pfam" id="PF26640"/>
    </source>
</evidence>
<feature type="domain" description="Heterokaryon incompatibility" evidence="1">
    <location>
        <begin position="22"/>
        <end position="107"/>
    </location>
</feature>
<evidence type="ECO:0008006" key="5">
    <source>
        <dbReference type="Google" id="ProtNLM"/>
    </source>
</evidence>
<feature type="domain" description="DUF8212" evidence="2">
    <location>
        <begin position="218"/>
        <end position="278"/>
    </location>
</feature>
<accession>A0ABQ8NIL5</accession>
<evidence type="ECO:0000313" key="4">
    <source>
        <dbReference type="Proteomes" id="UP001059893"/>
    </source>
</evidence>
<evidence type="ECO:0000313" key="3">
    <source>
        <dbReference type="EMBL" id="KAI6297629.1"/>
    </source>
</evidence>